<evidence type="ECO:0000256" key="1">
    <source>
        <dbReference type="SAM" id="Phobius"/>
    </source>
</evidence>
<feature type="transmembrane region" description="Helical" evidence="1">
    <location>
        <begin position="349"/>
        <end position="370"/>
    </location>
</feature>
<feature type="transmembrane region" description="Helical" evidence="1">
    <location>
        <begin position="315"/>
        <end position="337"/>
    </location>
</feature>
<feature type="transmembrane region" description="Helical" evidence="1">
    <location>
        <begin position="199"/>
        <end position="216"/>
    </location>
</feature>
<evidence type="ECO:0000313" key="4">
    <source>
        <dbReference type="Proteomes" id="UP000735592"/>
    </source>
</evidence>
<comment type="caution">
    <text evidence="3">The sequence shown here is derived from an EMBL/GenBank/DDBJ whole genome shotgun (WGS) entry which is preliminary data.</text>
</comment>
<keyword evidence="4" id="KW-1185">Reference proteome</keyword>
<dbReference type="Pfam" id="PF07786">
    <property type="entry name" value="HGSNAT_cat"/>
    <property type="match status" value="1"/>
</dbReference>
<reference evidence="3 4" key="1">
    <citation type="submission" date="2019-11" db="EMBL/GenBank/DDBJ databases">
        <title>Type strains purchased from KCTC, JCM and DSMZ.</title>
        <authorList>
            <person name="Lu H."/>
        </authorList>
    </citation>
    <scope>NUCLEOTIDE SEQUENCE [LARGE SCALE GENOMIC DNA]</scope>
    <source>
        <strain evidence="3 4">DSM 103461</strain>
    </source>
</reference>
<feature type="transmembrane region" description="Helical" evidence="1">
    <location>
        <begin position="277"/>
        <end position="295"/>
    </location>
</feature>
<keyword evidence="1" id="KW-0472">Membrane</keyword>
<dbReference type="PANTHER" id="PTHR40407">
    <property type="entry name" value="MEMBRANE PROTEIN-LIKE PROTEIN"/>
    <property type="match status" value="1"/>
</dbReference>
<dbReference type="InterPro" id="IPR012429">
    <property type="entry name" value="HGSNAT_cat"/>
</dbReference>
<evidence type="ECO:0000259" key="2">
    <source>
        <dbReference type="Pfam" id="PF07786"/>
    </source>
</evidence>
<gene>
    <name evidence="3" type="ORF">GM655_16775</name>
</gene>
<accession>A0ABW9SQN2</accession>
<feature type="domain" description="Heparan-alpha-glucosaminide N-acetyltransferase catalytic" evidence="2">
    <location>
        <begin position="11"/>
        <end position="233"/>
    </location>
</feature>
<keyword evidence="1" id="KW-0812">Transmembrane</keyword>
<dbReference type="Proteomes" id="UP000735592">
    <property type="component" value="Unassembled WGS sequence"/>
</dbReference>
<protein>
    <submittedName>
        <fullName evidence="3">DUF1624 domain-containing protein</fullName>
    </submittedName>
</protein>
<organism evidence="3 4">
    <name type="scientific">Pseudoduganella danionis</name>
    <dbReference type="NCBI Taxonomy" id="1890295"/>
    <lineage>
        <taxon>Bacteria</taxon>
        <taxon>Pseudomonadati</taxon>
        <taxon>Pseudomonadota</taxon>
        <taxon>Betaproteobacteria</taxon>
        <taxon>Burkholderiales</taxon>
        <taxon>Oxalobacteraceae</taxon>
        <taxon>Telluria group</taxon>
        <taxon>Pseudoduganella</taxon>
    </lineage>
</organism>
<feature type="transmembrane region" description="Helical" evidence="1">
    <location>
        <begin position="146"/>
        <end position="167"/>
    </location>
</feature>
<keyword evidence="1" id="KW-1133">Transmembrane helix</keyword>
<dbReference type="PANTHER" id="PTHR40407:SF1">
    <property type="entry name" value="HEPARAN-ALPHA-GLUCOSAMINIDE N-ACETYLTRANSFERASE CATALYTIC DOMAIN-CONTAINING PROTEIN"/>
    <property type="match status" value="1"/>
</dbReference>
<dbReference type="RefSeq" id="WP_155435843.1">
    <property type="nucleotide sequence ID" value="NZ_JBHLXK010000006.1"/>
</dbReference>
<feature type="transmembrane region" description="Helical" evidence="1">
    <location>
        <begin position="59"/>
        <end position="80"/>
    </location>
</feature>
<feature type="transmembrane region" description="Helical" evidence="1">
    <location>
        <begin position="92"/>
        <end position="113"/>
    </location>
</feature>
<dbReference type="EMBL" id="WNKW01000005">
    <property type="protein sequence ID" value="MTW34463.1"/>
    <property type="molecule type" value="Genomic_DNA"/>
</dbReference>
<proteinExistence type="predicted"/>
<evidence type="ECO:0000313" key="3">
    <source>
        <dbReference type="EMBL" id="MTW34463.1"/>
    </source>
</evidence>
<sequence length="384" mass="42891">MQNHLQVQSNRIATIDVLRGIVMALMLVDHVRESFFAHHPVADPMALASTPPALFFTRLAAHFCAPVFVFLTGLSAWLYAHPASGPRDASGFLLKRGLLLVLLELTLVNFAWYGQWPPATFYLQVIWVIGLAMLVLALLHRLPLRWLAAIGALIVCGHNAISSWRLAPDDAGYVLWTLLLQRGYLLADGALQIKVSYPLLPWIGVILLGYAAGPLYARSMPAQRRRRLLVLAGALALLMLVLLRGSNLYGEAQPWEQGADALTTLMSMLNFSKYPPSLDYLLLTLGGAALLAAALEGRKHAITRYFATLGSAPMFFYLLHLLVLLMLQKLLVLLLGANHGSRWGLESVWQLWALALLLLTLLYPCCRSFARYKRQSPRRWLRYF</sequence>
<feature type="transmembrane region" description="Helical" evidence="1">
    <location>
        <begin position="119"/>
        <end position="139"/>
    </location>
</feature>
<feature type="transmembrane region" description="Helical" evidence="1">
    <location>
        <begin position="228"/>
        <end position="246"/>
    </location>
</feature>
<name>A0ABW9SQN2_9BURK</name>